<dbReference type="Pfam" id="PF10531">
    <property type="entry name" value="SLBB"/>
    <property type="match status" value="1"/>
</dbReference>
<evidence type="ECO:0000256" key="10">
    <source>
        <dbReference type="ARBA" id="ARBA00023114"/>
    </source>
</evidence>
<dbReference type="Gene3D" id="3.30.1950.10">
    <property type="entry name" value="wza like domain"/>
    <property type="match status" value="1"/>
</dbReference>
<dbReference type="RefSeq" id="WP_394481749.1">
    <property type="nucleotide sequence ID" value="NZ_JBIGHV010000007.1"/>
</dbReference>
<feature type="chain" id="PRO_5046009359" evidence="15">
    <location>
        <begin position="22"/>
        <end position="271"/>
    </location>
</feature>
<feature type="domain" description="Soluble ligand binding" evidence="17">
    <location>
        <begin position="197"/>
        <end position="250"/>
    </location>
</feature>
<sequence length="271" mass="29062">MRFFQLFFAAVLGLCSLGAQAQAGAATASAEYRLGAGDVVRILVYQNPDLTLETRVSESGVVSFPLLGNVRIGGLGISAAEKLIADGLKSGNFVKQPQVTLTLLQVKGNQASVLGQVNRPGRYPIETADMRLTDLLATAGGVASTGGDLLVLSGTRNGKPFRVEIDLPTVFSADQNRANDVLIQNGDVLWVDRSPLVYIYGEVQRPGPMRLERDMTLLQVLAAGGGLNQRGTERGIRVHRKGADGKVQIVQPVMDEQIKDGDVVYVRESLF</sequence>
<evidence type="ECO:0000313" key="20">
    <source>
        <dbReference type="Proteomes" id="UP001606210"/>
    </source>
</evidence>
<dbReference type="PANTHER" id="PTHR33619:SF3">
    <property type="entry name" value="POLYSACCHARIDE EXPORT PROTEIN GFCE-RELATED"/>
    <property type="match status" value="1"/>
</dbReference>
<evidence type="ECO:0000256" key="13">
    <source>
        <dbReference type="ARBA" id="ARBA00023237"/>
    </source>
</evidence>
<keyword evidence="14" id="KW-0449">Lipoprotein</keyword>
<dbReference type="PANTHER" id="PTHR33619">
    <property type="entry name" value="POLYSACCHARIDE EXPORT PROTEIN GFCE-RELATED"/>
    <property type="match status" value="1"/>
</dbReference>
<keyword evidence="8" id="KW-0625">Polysaccharide transport</keyword>
<dbReference type="Gene3D" id="3.10.560.10">
    <property type="entry name" value="Outer membrane lipoprotein wza domain like"/>
    <property type="match status" value="2"/>
</dbReference>
<organism evidence="19 20">
    <name type="scientific">Pelomonas parva</name>
    <dbReference type="NCBI Taxonomy" id="3299032"/>
    <lineage>
        <taxon>Bacteria</taxon>
        <taxon>Pseudomonadati</taxon>
        <taxon>Pseudomonadota</taxon>
        <taxon>Betaproteobacteria</taxon>
        <taxon>Burkholderiales</taxon>
        <taxon>Sphaerotilaceae</taxon>
        <taxon>Roseateles</taxon>
    </lineage>
</organism>
<dbReference type="Pfam" id="PF02563">
    <property type="entry name" value="Poly_export"/>
    <property type="match status" value="1"/>
</dbReference>
<dbReference type="InterPro" id="IPR049712">
    <property type="entry name" value="Poly_export"/>
</dbReference>
<feature type="domain" description="SLBB" evidence="18">
    <location>
        <begin position="110"/>
        <end position="191"/>
    </location>
</feature>
<evidence type="ECO:0000256" key="3">
    <source>
        <dbReference type="ARBA" id="ARBA00022448"/>
    </source>
</evidence>
<keyword evidence="10" id="KW-0626">Porin</keyword>
<evidence type="ECO:0000256" key="2">
    <source>
        <dbReference type="ARBA" id="ARBA00009450"/>
    </source>
</evidence>
<reference evidence="19 20" key="1">
    <citation type="submission" date="2024-08" db="EMBL/GenBank/DDBJ databases">
        <authorList>
            <person name="Lu H."/>
        </authorList>
    </citation>
    <scope>NUCLEOTIDE SEQUENCE [LARGE SCALE GENOMIC DNA]</scope>
    <source>
        <strain evidence="19 20">LYH14W</strain>
    </source>
</reference>
<evidence type="ECO:0000256" key="4">
    <source>
        <dbReference type="ARBA" id="ARBA00022452"/>
    </source>
</evidence>
<keyword evidence="13" id="KW-0998">Cell outer membrane</keyword>
<feature type="signal peptide" evidence="15">
    <location>
        <begin position="1"/>
        <end position="21"/>
    </location>
</feature>
<keyword evidence="11" id="KW-0472">Membrane</keyword>
<comment type="similarity">
    <text evidence="2">Belongs to the BexD/CtrA/VexA family.</text>
</comment>
<evidence type="ECO:0000256" key="5">
    <source>
        <dbReference type="ARBA" id="ARBA00022597"/>
    </source>
</evidence>
<evidence type="ECO:0000256" key="8">
    <source>
        <dbReference type="ARBA" id="ARBA00023047"/>
    </source>
</evidence>
<protein>
    <submittedName>
        <fullName evidence="19">Polysaccharide export protein EpsE</fullName>
    </submittedName>
</protein>
<keyword evidence="4" id="KW-1134">Transmembrane beta strand</keyword>
<dbReference type="InterPro" id="IPR003715">
    <property type="entry name" value="Poly_export_N"/>
</dbReference>
<name>A0ABW7F908_9BURK</name>
<evidence type="ECO:0000256" key="7">
    <source>
        <dbReference type="ARBA" id="ARBA00022729"/>
    </source>
</evidence>
<keyword evidence="3" id="KW-0813">Transport</keyword>
<evidence type="ECO:0000259" key="18">
    <source>
        <dbReference type="Pfam" id="PF22461"/>
    </source>
</evidence>
<keyword evidence="9" id="KW-0406">Ion transport</keyword>
<keyword evidence="5" id="KW-0762">Sugar transport</keyword>
<dbReference type="EMBL" id="JBIGHV010000007">
    <property type="protein sequence ID" value="MFG6432130.1"/>
    <property type="molecule type" value="Genomic_DNA"/>
</dbReference>
<accession>A0ABW7F908</accession>
<evidence type="ECO:0000256" key="1">
    <source>
        <dbReference type="ARBA" id="ARBA00004571"/>
    </source>
</evidence>
<keyword evidence="7 15" id="KW-0732">Signal</keyword>
<proteinExistence type="inferred from homology"/>
<evidence type="ECO:0000256" key="15">
    <source>
        <dbReference type="SAM" id="SignalP"/>
    </source>
</evidence>
<evidence type="ECO:0000256" key="14">
    <source>
        <dbReference type="ARBA" id="ARBA00023288"/>
    </source>
</evidence>
<keyword evidence="6" id="KW-0812">Transmembrane</keyword>
<dbReference type="NCBIfam" id="TIGR03028">
    <property type="entry name" value="EpsE"/>
    <property type="match status" value="1"/>
</dbReference>
<evidence type="ECO:0000313" key="19">
    <source>
        <dbReference type="EMBL" id="MFG6432130.1"/>
    </source>
</evidence>
<dbReference type="Pfam" id="PF22461">
    <property type="entry name" value="SLBB_2"/>
    <property type="match status" value="1"/>
</dbReference>
<gene>
    <name evidence="19" type="primary">epsE</name>
    <name evidence="19" type="ORF">ACG00Y_19570</name>
</gene>
<dbReference type="InterPro" id="IPR019554">
    <property type="entry name" value="Soluble_ligand-bd"/>
</dbReference>
<dbReference type="InterPro" id="IPR017478">
    <property type="entry name" value="Polysacc_export_EpsE"/>
</dbReference>
<evidence type="ECO:0000259" key="17">
    <source>
        <dbReference type="Pfam" id="PF10531"/>
    </source>
</evidence>
<evidence type="ECO:0000256" key="6">
    <source>
        <dbReference type="ARBA" id="ARBA00022692"/>
    </source>
</evidence>
<feature type="domain" description="Polysaccharide export protein N-terminal" evidence="16">
    <location>
        <begin position="28"/>
        <end position="103"/>
    </location>
</feature>
<dbReference type="Proteomes" id="UP001606210">
    <property type="component" value="Unassembled WGS sequence"/>
</dbReference>
<evidence type="ECO:0000256" key="12">
    <source>
        <dbReference type="ARBA" id="ARBA00023139"/>
    </source>
</evidence>
<evidence type="ECO:0000259" key="16">
    <source>
        <dbReference type="Pfam" id="PF02563"/>
    </source>
</evidence>
<keyword evidence="20" id="KW-1185">Reference proteome</keyword>
<dbReference type="InterPro" id="IPR054765">
    <property type="entry name" value="SLBB_dom"/>
</dbReference>
<comment type="subcellular location">
    <subcellularLocation>
        <location evidence="1">Cell outer membrane</location>
        <topology evidence="1">Multi-pass membrane protein</topology>
    </subcellularLocation>
</comment>
<comment type="caution">
    <text evidence="19">The sequence shown here is derived from an EMBL/GenBank/DDBJ whole genome shotgun (WGS) entry which is preliminary data.</text>
</comment>
<keyword evidence="12" id="KW-0564">Palmitate</keyword>
<evidence type="ECO:0000256" key="11">
    <source>
        <dbReference type="ARBA" id="ARBA00023136"/>
    </source>
</evidence>
<evidence type="ECO:0000256" key="9">
    <source>
        <dbReference type="ARBA" id="ARBA00023065"/>
    </source>
</evidence>